<protein>
    <recommendedName>
        <fullName evidence="3">phosphoribosylformylglycinamidine cyclo-ligase</fullName>
        <ecNumber evidence="3">6.3.3.1</ecNumber>
    </recommendedName>
    <alternativeName>
        <fullName evidence="8">AIR synthase</fullName>
    </alternativeName>
    <alternativeName>
        <fullName evidence="7">Phosphoribosyl-aminoimidazole synthetase</fullName>
    </alternativeName>
</protein>
<dbReference type="STRING" id="3983.A0A2C9WQU8"/>
<evidence type="ECO:0000256" key="7">
    <source>
        <dbReference type="ARBA" id="ARBA00031908"/>
    </source>
</evidence>
<keyword evidence="13" id="KW-1185">Reference proteome</keyword>
<keyword evidence="5" id="KW-0547">Nucleotide-binding</keyword>
<evidence type="ECO:0000256" key="9">
    <source>
        <dbReference type="ARBA" id="ARBA00049057"/>
    </source>
</evidence>
<dbReference type="Pfam" id="PF00586">
    <property type="entry name" value="AIRS"/>
    <property type="match status" value="1"/>
</dbReference>
<dbReference type="SUPFAM" id="SSF56042">
    <property type="entry name" value="PurM C-terminal domain-like"/>
    <property type="match status" value="1"/>
</dbReference>
<dbReference type="GO" id="GO:0004641">
    <property type="term" value="F:phosphoribosylformylglycinamidine cyclo-ligase activity"/>
    <property type="evidence" value="ECO:0000318"/>
    <property type="project" value="GO_Central"/>
</dbReference>
<dbReference type="EC" id="6.3.3.1" evidence="3"/>
<dbReference type="SUPFAM" id="SSF55326">
    <property type="entry name" value="PurM N-terminal domain-like"/>
    <property type="match status" value="1"/>
</dbReference>
<gene>
    <name evidence="12" type="ORF">MANES_01G225900v8</name>
</gene>
<dbReference type="InterPro" id="IPR004733">
    <property type="entry name" value="PurM_cligase"/>
</dbReference>
<dbReference type="AlphaFoldDB" id="A0A2C9WQU8"/>
<evidence type="ECO:0000256" key="5">
    <source>
        <dbReference type="ARBA" id="ARBA00022741"/>
    </source>
</evidence>
<comment type="caution">
    <text evidence="12">The sequence shown here is derived from an EMBL/GenBank/DDBJ whole genome shotgun (WGS) entry which is preliminary data.</text>
</comment>
<dbReference type="OMA" id="TDWKEMY"/>
<dbReference type="PANTHER" id="PTHR10520">
    <property type="entry name" value="TRIFUNCTIONAL PURINE BIOSYNTHETIC PROTEIN ADENOSINE-3-RELATED"/>
    <property type="match status" value="1"/>
</dbReference>
<dbReference type="Gene3D" id="3.90.650.10">
    <property type="entry name" value="PurM-like C-terminal domain"/>
    <property type="match status" value="1"/>
</dbReference>
<dbReference type="FunFam" id="3.90.650.10:FF:000001">
    <property type="entry name" value="Phosphoribosylformylglycinamidine cyclo-ligase"/>
    <property type="match status" value="1"/>
</dbReference>
<dbReference type="Gramene" id="Manes.01G225900.1.v8.1">
    <property type="protein sequence ID" value="Manes.01G225900.1.v8.1.CDS"/>
    <property type="gene ID" value="Manes.01G225900.v8.1"/>
</dbReference>
<comment type="pathway">
    <text evidence="1">Purine metabolism; IMP biosynthesis via de novo pathway; 5-amino-1-(5-phospho-D-ribosyl)imidazole from N(2)-formyl-N(1)-(5-phospho-D-ribosyl)glycinamide: step 2/2.</text>
</comment>
<dbReference type="HAMAP" id="MF_00741">
    <property type="entry name" value="AIRS"/>
    <property type="match status" value="1"/>
</dbReference>
<feature type="domain" description="PurM-like N-terminal" evidence="10">
    <location>
        <begin position="112"/>
        <end position="220"/>
    </location>
</feature>
<dbReference type="InterPro" id="IPR010918">
    <property type="entry name" value="PurM-like_C_dom"/>
</dbReference>
<comment type="catalytic activity">
    <reaction evidence="9">
        <text>2-formamido-N(1)-(5-O-phospho-beta-D-ribosyl)acetamidine + ATP = 5-amino-1-(5-phospho-beta-D-ribosyl)imidazole + ADP + phosphate + H(+)</text>
        <dbReference type="Rhea" id="RHEA:23032"/>
        <dbReference type="ChEBI" id="CHEBI:15378"/>
        <dbReference type="ChEBI" id="CHEBI:30616"/>
        <dbReference type="ChEBI" id="CHEBI:43474"/>
        <dbReference type="ChEBI" id="CHEBI:137981"/>
        <dbReference type="ChEBI" id="CHEBI:147287"/>
        <dbReference type="ChEBI" id="CHEBI:456216"/>
        <dbReference type="EC" id="6.3.3.1"/>
    </reaction>
</comment>
<dbReference type="EMBL" id="CM004387">
    <property type="protein sequence ID" value="OAY61902.1"/>
    <property type="molecule type" value="Genomic_DNA"/>
</dbReference>
<comment type="similarity">
    <text evidence="2">Belongs to the AIR synthase family.</text>
</comment>
<evidence type="ECO:0000259" key="11">
    <source>
        <dbReference type="Pfam" id="PF02769"/>
    </source>
</evidence>
<dbReference type="Pfam" id="PF02769">
    <property type="entry name" value="AIRS_C"/>
    <property type="match status" value="1"/>
</dbReference>
<evidence type="ECO:0000256" key="2">
    <source>
        <dbReference type="ARBA" id="ARBA00010280"/>
    </source>
</evidence>
<dbReference type="CDD" id="cd02196">
    <property type="entry name" value="PurM"/>
    <property type="match status" value="1"/>
</dbReference>
<feature type="domain" description="PurM-like C-terminal" evidence="11">
    <location>
        <begin position="232"/>
        <end position="393"/>
    </location>
</feature>
<name>A0A2C9WQU8_MANES</name>
<dbReference type="InterPro" id="IPR016188">
    <property type="entry name" value="PurM-like_N"/>
</dbReference>
<proteinExistence type="inferred from homology"/>
<evidence type="ECO:0000256" key="3">
    <source>
        <dbReference type="ARBA" id="ARBA00013047"/>
    </source>
</evidence>
<reference evidence="13" key="1">
    <citation type="journal article" date="2016" name="Nat. Biotechnol.">
        <title>Sequencing wild and cultivated cassava and related species reveals extensive interspecific hybridization and genetic diversity.</title>
        <authorList>
            <person name="Bredeson J.V."/>
            <person name="Lyons J.B."/>
            <person name="Prochnik S.E."/>
            <person name="Wu G.A."/>
            <person name="Ha C.M."/>
            <person name="Edsinger-Gonzales E."/>
            <person name="Grimwood J."/>
            <person name="Schmutz J."/>
            <person name="Rabbi I.Y."/>
            <person name="Egesi C."/>
            <person name="Nauluvula P."/>
            <person name="Lebot V."/>
            <person name="Ndunguru J."/>
            <person name="Mkamilo G."/>
            <person name="Bart R.S."/>
            <person name="Setter T.L."/>
            <person name="Gleadow R.M."/>
            <person name="Kulakow P."/>
            <person name="Ferguson M.E."/>
            <person name="Rounsley S."/>
            <person name="Rokhsar D.S."/>
        </authorList>
    </citation>
    <scope>NUCLEOTIDE SEQUENCE [LARGE SCALE GENOMIC DNA]</scope>
    <source>
        <strain evidence="13">cv. AM560-2</strain>
    </source>
</reference>
<dbReference type="GO" id="GO:0006164">
    <property type="term" value="P:purine nucleotide biosynthetic process"/>
    <property type="evidence" value="ECO:0000318"/>
    <property type="project" value="GO_Central"/>
</dbReference>
<evidence type="ECO:0000256" key="1">
    <source>
        <dbReference type="ARBA" id="ARBA00004686"/>
    </source>
</evidence>
<dbReference type="GO" id="GO:0005829">
    <property type="term" value="C:cytosol"/>
    <property type="evidence" value="ECO:0000318"/>
    <property type="project" value="GO_Central"/>
</dbReference>
<evidence type="ECO:0000259" key="10">
    <source>
        <dbReference type="Pfam" id="PF00586"/>
    </source>
</evidence>
<accession>A0A2C9WQU8</accession>
<dbReference type="GO" id="GO:0004637">
    <property type="term" value="F:phosphoribosylamine-glycine ligase activity"/>
    <property type="evidence" value="ECO:0000318"/>
    <property type="project" value="GO_Central"/>
</dbReference>
<keyword evidence="6" id="KW-0067">ATP-binding</keyword>
<dbReference type="NCBIfam" id="TIGR00878">
    <property type="entry name" value="purM"/>
    <property type="match status" value="1"/>
</dbReference>
<evidence type="ECO:0000256" key="8">
    <source>
        <dbReference type="ARBA" id="ARBA00032931"/>
    </source>
</evidence>
<dbReference type="Proteomes" id="UP000091857">
    <property type="component" value="Chromosome 1"/>
</dbReference>
<evidence type="ECO:0000313" key="13">
    <source>
        <dbReference type="Proteomes" id="UP000091857"/>
    </source>
</evidence>
<evidence type="ECO:0000313" key="12">
    <source>
        <dbReference type="EMBL" id="OAY61902.1"/>
    </source>
</evidence>
<dbReference type="InterPro" id="IPR036676">
    <property type="entry name" value="PurM-like_C_sf"/>
</dbReference>
<dbReference type="InterPro" id="IPR036921">
    <property type="entry name" value="PurM-like_N_sf"/>
</dbReference>
<dbReference type="GO" id="GO:0046084">
    <property type="term" value="P:adenine biosynthetic process"/>
    <property type="evidence" value="ECO:0000318"/>
    <property type="project" value="GO_Central"/>
</dbReference>
<dbReference type="UniPathway" id="UPA00074">
    <property type="reaction ID" value="UER00129"/>
</dbReference>
<evidence type="ECO:0000256" key="4">
    <source>
        <dbReference type="ARBA" id="ARBA00022598"/>
    </source>
</evidence>
<dbReference type="GO" id="GO:0006189">
    <property type="term" value="P:'de novo' IMP biosynthetic process"/>
    <property type="evidence" value="ECO:0007669"/>
    <property type="project" value="UniProtKB-UniPathway"/>
</dbReference>
<dbReference type="FunFam" id="3.30.1330.10:FF:000001">
    <property type="entry name" value="Phosphoribosylformylglycinamidine cyclo-ligase"/>
    <property type="match status" value="1"/>
</dbReference>
<evidence type="ECO:0000256" key="6">
    <source>
        <dbReference type="ARBA" id="ARBA00022840"/>
    </source>
</evidence>
<keyword evidence="4" id="KW-0436">Ligase</keyword>
<dbReference type="GO" id="GO:0005524">
    <property type="term" value="F:ATP binding"/>
    <property type="evidence" value="ECO:0007669"/>
    <property type="project" value="UniProtKB-KW"/>
</dbReference>
<dbReference type="Gene3D" id="3.30.1330.10">
    <property type="entry name" value="PurM-like, N-terminal domain"/>
    <property type="match status" value="1"/>
</dbReference>
<sequence length="396" mass="42342">MTTAVAANAEISRVFTTSTRPSSIKPRAIPPTIGGCSFNRLSWRFPLLSAPTTSKSRVFSMSKENDGRSADEPGGLTYKDAGVDIDAGSELVRRIARMAPGIGGFGGLFPLGDSYLVAGTDGVGTKLKLAFETGIHETIGIDLVAMSVNDIVTSGAKPLFFLDYFATSRLDVDLAEKVIKGIVDGCQQSDCTLLGGETAEMPDFYADGEYDLSGFAVGIVKKDSVIDGKNIEAGDVLIGLPSSGVHSNGFSLVRRVLARSGLSLMDKLPGEDITLGEALMAPTVIYVKQVLDFISKGGVKGIAHITGGGFTDNMPRVFPEGLGAVIYNNSWDVPTVFKWIQEAGRIEDAEMRRTFNMGIGMVLIVTREASRRLLEDGRYKAYRIGEVVRGEGVSYN</sequence>
<dbReference type="OrthoDB" id="2018833at2759"/>
<organism evidence="12 13">
    <name type="scientific">Manihot esculenta</name>
    <name type="common">Cassava</name>
    <name type="synonym">Jatropha manihot</name>
    <dbReference type="NCBI Taxonomy" id="3983"/>
    <lineage>
        <taxon>Eukaryota</taxon>
        <taxon>Viridiplantae</taxon>
        <taxon>Streptophyta</taxon>
        <taxon>Embryophyta</taxon>
        <taxon>Tracheophyta</taxon>
        <taxon>Spermatophyta</taxon>
        <taxon>Magnoliopsida</taxon>
        <taxon>eudicotyledons</taxon>
        <taxon>Gunneridae</taxon>
        <taxon>Pentapetalae</taxon>
        <taxon>rosids</taxon>
        <taxon>fabids</taxon>
        <taxon>Malpighiales</taxon>
        <taxon>Euphorbiaceae</taxon>
        <taxon>Crotonoideae</taxon>
        <taxon>Manihoteae</taxon>
        <taxon>Manihot</taxon>
    </lineage>
</organism>
<dbReference type="PANTHER" id="PTHR10520:SF12">
    <property type="entry name" value="TRIFUNCTIONAL PURINE BIOSYNTHETIC PROTEIN ADENOSINE-3"/>
    <property type="match status" value="1"/>
</dbReference>